<dbReference type="CDD" id="cd01014">
    <property type="entry name" value="nicotinamidase_related"/>
    <property type="match status" value="1"/>
</dbReference>
<dbReference type="SUPFAM" id="SSF52499">
    <property type="entry name" value="Isochorismatase-like hydrolases"/>
    <property type="match status" value="1"/>
</dbReference>
<dbReference type="HOGENOM" id="CLU_068979_5_1_1"/>
<protein>
    <recommendedName>
        <fullName evidence="3">Isochorismatase-like domain-containing protein</fullName>
    </recommendedName>
</protein>
<comment type="similarity">
    <text evidence="1">Belongs to the isochorismatase family.</text>
</comment>
<dbReference type="AlphaFoldDB" id="K0L0K9"/>
<dbReference type="PANTHER" id="PTHR43540:SF1">
    <property type="entry name" value="ISOCHORISMATASE HYDROLASE"/>
    <property type="match status" value="1"/>
</dbReference>
<accession>K0L0K9</accession>
<dbReference type="InParanoid" id="K0L0K9"/>
<dbReference type="InterPro" id="IPR036380">
    <property type="entry name" value="Isochorismatase-like_sf"/>
</dbReference>
<dbReference type="STRING" id="1206466.K0L0K9"/>
<dbReference type="eggNOG" id="ENOG502RXWW">
    <property type="taxonomic scope" value="Eukaryota"/>
</dbReference>
<reference evidence="4 5" key="1">
    <citation type="journal article" date="2012" name="Eukaryot. Cell">
        <title>Draft genome sequence of Wickerhamomyces ciferrii NRRL Y-1031 F-60-10.</title>
        <authorList>
            <person name="Schneider J."/>
            <person name="Andrea H."/>
            <person name="Blom J."/>
            <person name="Jaenicke S."/>
            <person name="Ruckert C."/>
            <person name="Schorsch C."/>
            <person name="Szczepanowski R."/>
            <person name="Farwick M."/>
            <person name="Goesmann A."/>
            <person name="Puhler A."/>
            <person name="Schaffer S."/>
            <person name="Tauch A."/>
            <person name="Kohler T."/>
            <person name="Brinkrolf K."/>
        </authorList>
    </citation>
    <scope>NUCLEOTIDE SEQUENCE [LARGE SCALE GENOMIC DNA]</scope>
    <source>
        <strain evidence="5">ATCC 14091 / BCRC 22168 / CBS 111 / JCM 3599 / NBRC 0793 / NRRL Y-1031 F-60-10</strain>
    </source>
</reference>
<dbReference type="PANTHER" id="PTHR43540">
    <property type="entry name" value="PEROXYUREIDOACRYLATE/UREIDOACRYLATE AMIDOHYDROLASE-RELATED"/>
    <property type="match status" value="1"/>
</dbReference>
<dbReference type="InterPro" id="IPR000868">
    <property type="entry name" value="Isochorismatase-like_dom"/>
</dbReference>
<dbReference type="EMBL" id="CAIF01000325">
    <property type="protein sequence ID" value="CCH47104.1"/>
    <property type="molecule type" value="Genomic_DNA"/>
</dbReference>
<keyword evidence="2" id="KW-0378">Hydrolase</keyword>
<organism evidence="4 5">
    <name type="scientific">Wickerhamomyces ciferrii (strain ATCC 14091 / BCRC 22168 / CBS 111 / JCM 3599 / NBRC 0793 / NRRL Y-1031 F-60-10)</name>
    <name type="common">Yeast</name>
    <name type="synonym">Pichia ciferrii</name>
    <dbReference type="NCBI Taxonomy" id="1206466"/>
    <lineage>
        <taxon>Eukaryota</taxon>
        <taxon>Fungi</taxon>
        <taxon>Dikarya</taxon>
        <taxon>Ascomycota</taxon>
        <taxon>Saccharomycotina</taxon>
        <taxon>Saccharomycetes</taxon>
        <taxon>Phaffomycetales</taxon>
        <taxon>Wickerhamomycetaceae</taxon>
        <taxon>Wickerhamomyces</taxon>
    </lineage>
</organism>
<dbReference type="InterPro" id="IPR050272">
    <property type="entry name" value="Isochorismatase-like_hydrls"/>
</dbReference>
<name>K0L0K9_WICCF</name>
<evidence type="ECO:0000259" key="3">
    <source>
        <dbReference type="Pfam" id="PF00857"/>
    </source>
</evidence>
<evidence type="ECO:0000256" key="1">
    <source>
        <dbReference type="ARBA" id="ARBA00006336"/>
    </source>
</evidence>
<comment type="caution">
    <text evidence="4">The sequence shown here is derived from an EMBL/GenBank/DDBJ whole genome shotgun (WGS) entry which is preliminary data.</text>
</comment>
<dbReference type="GO" id="GO:0016787">
    <property type="term" value="F:hydrolase activity"/>
    <property type="evidence" value="ECO:0007669"/>
    <property type="project" value="UniProtKB-KW"/>
</dbReference>
<dbReference type="Gene3D" id="3.40.50.850">
    <property type="entry name" value="Isochorismatase-like"/>
    <property type="match status" value="1"/>
</dbReference>
<dbReference type="Pfam" id="PF00857">
    <property type="entry name" value="Isochorismatase"/>
    <property type="match status" value="1"/>
</dbReference>
<keyword evidence="5" id="KW-1185">Reference proteome</keyword>
<evidence type="ECO:0000313" key="4">
    <source>
        <dbReference type="EMBL" id="CCH47104.1"/>
    </source>
</evidence>
<dbReference type="Proteomes" id="UP000009328">
    <property type="component" value="Unassembled WGS sequence"/>
</dbReference>
<evidence type="ECO:0000256" key="2">
    <source>
        <dbReference type="ARBA" id="ARBA00022801"/>
    </source>
</evidence>
<feature type="domain" description="Isochorismatase-like" evidence="3">
    <location>
        <begin position="4"/>
        <end position="151"/>
    </location>
</feature>
<proteinExistence type="inferred from homology"/>
<evidence type="ECO:0000313" key="5">
    <source>
        <dbReference type="Proteomes" id="UP000009328"/>
    </source>
</evidence>
<gene>
    <name evidence="4" type="ORF">BN7_6715</name>
</gene>
<sequence length="186" mass="20196">MGKTALILIDIQNDYFGDKNGKFPLVGINEATLKAKTLLEAARKNNDIEIIHIQHVFDSDPAPFFGENTKGVEINSEVKPTNDELVIVKHSPNSFVGTKLEETLRSKNVTDLVIVGAMTHICIQGTTRSAAELGFKVIVPKDAVATRDLEFDGVIVNAAQVSASVFATLEFGYATVSSTEEVLKTF</sequence>